<dbReference type="Proteomes" id="UP000789860">
    <property type="component" value="Unassembled WGS sequence"/>
</dbReference>
<keyword evidence="2" id="KW-1185">Reference proteome</keyword>
<proteinExistence type="predicted"/>
<evidence type="ECO:0000313" key="2">
    <source>
        <dbReference type="Proteomes" id="UP000789860"/>
    </source>
</evidence>
<protein>
    <submittedName>
        <fullName evidence="1">3174_t:CDS:1</fullName>
    </submittedName>
</protein>
<gene>
    <name evidence="1" type="ORF">SCALOS_LOCUS288</name>
</gene>
<evidence type="ECO:0000313" key="1">
    <source>
        <dbReference type="EMBL" id="CAG8436540.1"/>
    </source>
</evidence>
<accession>A0ACA9JUP5</accession>
<organism evidence="1 2">
    <name type="scientific">Scutellospora calospora</name>
    <dbReference type="NCBI Taxonomy" id="85575"/>
    <lineage>
        <taxon>Eukaryota</taxon>
        <taxon>Fungi</taxon>
        <taxon>Fungi incertae sedis</taxon>
        <taxon>Mucoromycota</taxon>
        <taxon>Glomeromycotina</taxon>
        <taxon>Glomeromycetes</taxon>
        <taxon>Diversisporales</taxon>
        <taxon>Gigasporaceae</taxon>
        <taxon>Scutellospora</taxon>
    </lineage>
</organism>
<sequence length="280" mass="33066">MLEDLLTYDEWLEYRYINEEFLEYYDSDIDYEILDDNKSYLENVSISEIPSTPKTTTDESITTNNEHTINDIVFNEEALNHAKKFAVSILENFEQYERDINWLALDDDLQSEYESINTQCVIIDYFEYEGGFRCCFKPVYRPIKQFIGIWELDSKVLDVALKAGTENALTNQDQEFQAILLEEVWSAVVKFLDKKISISKDPNIEQITKVQPPTYFSIRAILRIKKVNLCQLEEKNKRERLQLIYKQDIEKFMPHNTSGRRSQNVVLILLPNSRNIKKKK</sequence>
<name>A0ACA9JUP5_9GLOM</name>
<dbReference type="EMBL" id="CAJVPM010000133">
    <property type="protein sequence ID" value="CAG8436540.1"/>
    <property type="molecule type" value="Genomic_DNA"/>
</dbReference>
<comment type="caution">
    <text evidence="1">The sequence shown here is derived from an EMBL/GenBank/DDBJ whole genome shotgun (WGS) entry which is preliminary data.</text>
</comment>
<reference evidence="1" key="1">
    <citation type="submission" date="2021-06" db="EMBL/GenBank/DDBJ databases">
        <authorList>
            <person name="Kallberg Y."/>
            <person name="Tangrot J."/>
            <person name="Rosling A."/>
        </authorList>
    </citation>
    <scope>NUCLEOTIDE SEQUENCE</scope>
    <source>
        <strain evidence="1">AU212A</strain>
    </source>
</reference>